<reference evidence="1 2" key="1">
    <citation type="submission" date="2020-09" db="EMBL/GenBank/DDBJ databases">
        <title>De no assembly of potato wild relative species, Solanum commersonii.</title>
        <authorList>
            <person name="Cho K."/>
        </authorList>
    </citation>
    <scope>NUCLEOTIDE SEQUENCE [LARGE SCALE GENOMIC DNA]</scope>
    <source>
        <strain evidence="1">LZ3.2</strain>
        <tissue evidence="1">Leaf</tissue>
    </source>
</reference>
<proteinExistence type="predicted"/>
<evidence type="ECO:0000313" key="1">
    <source>
        <dbReference type="EMBL" id="KAG5604940.1"/>
    </source>
</evidence>
<protein>
    <submittedName>
        <fullName evidence="1">Uncharacterized protein</fullName>
    </submittedName>
</protein>
<dbReference type="Proteomes" id="UP000824120">
    <property type="component" value="Chromosome 5"/>
</dbReference>
<organism evidence="1 2">
    <name type="scientific">Solanum commersonii</name>
    <name type="common">Commerson's wild potato</name>
    <name type="synonym">Commerson's nightshade</name>
    <dbReference type="NCBI Taxonomy" id="4109"/>
    <lineage>
        <taxon>Eukaryota</taxon>
        <taxon>Viridiplantae</taxon>
        <taxon>Streptophyta</taxon>
        <taxon>Embryophyta</taxon>
        <taxon>Tracheophyta</taxon>
        <taxon>Spermatophyta</taxon>
        <taxon>Magnoliopsida</taxon>
        <taxon>eudicotyledons</taxon>
        <taxon>Gunneridae</taxon>
        <taxon>Pentapetalae</taxon>
        <taxon>asterids</taxon>
        <taxon>lamiids</taxon>
        <taxon>Solanales</taxon>
        <taxon>Solanaceae</taxon>
        <taxon>Solanoideae</taxon>
        <taxon>Solaneae</taxon>
        <taxon>Solanum</taxon>
    </lineage>
</organism>
<accession>A0A9J5Z0Q2</accession>
<keyword evidence="2" id="KW-1185">Reference proteome</keyword>
<dbReference type="AlphaFoldDB" id="A0A9J5Z0Q2"/>
<name>A0A9J5Z0Q2_SOLCO</name>
<sequence>MGYAFSGDHFTLKVGPFGRQGQPAYLRILNHQKIHGLCIQKLAKWRVCLLWGSFYLENGRFGLQDQLAP</sequence>
<evidence type="ECO:0000313" key="2">
    <source>
        <dbReference type="Proteomes" id="UP000824120"/>
    </source>
</evidence>
<comment type="caution">
    <text evidence="1">The sequence shown here is derived from an EMBL/GenBank/DDBJ whole genome shotgun (WGS) entry which is preliminary data.</text>
</comment>
<dbReference type="EMBL" id="JACXVP010000005">
    <property type="protein sequence ID" value="KAG5604940.1"/>
    <property type="molecule type" value="Genomic_DNA"/>
</dbReference>
<gene>
    <name evidence="1" type="ORF">H5410_026432</name>
</gene>